<keyword evidence="2" id="KW-0521">NADP</keyword>
<dbReference type="AlphaFoldDB" id="A0A9P8WF09"/>
<evidence type="ECO:0000256" key="2">
    <source>
        <dbReference type="ARBA" id="ARBA00022857"/>
    </source>
</evidence>
<dbReference type="EMBL" id="JAGPYM010000004">
    <property type="protein sequence ID" value="KAH6895904.1"/>
    <property type="molecule type" value="Genomic_DNA"/>
</dbReference>
<dbReference type="PANTHER" id="PTHR43943:SF17">
    <property type="entry name" value="3-PHENYLPROPIONATE-DIHYDRODIOL_CINNAMIC ACID-DIHYDRODIOL DEHYDROGENASE"/>
    <property type="match status" value="1"/>
</dbReference>
<dbReference type="SUPFAM" id="SSF51735">
    <property type="entry name" value="NAD(P)-binding Rossmann-fold domains"/>
    <property type="match status" value="1"/>
</dbReference>
<organism evidence="4 5">
    <name type="scientific">Thelonectria olida</name>
    <dbReference type="NCBI Taxonomy" id="1576542"/>
    <lineage>
        <taxon>Eukaryota</taxon>
        <taxon>Fungi</taxon>
        <taxon>Dikarya</taxon>
        <taxon>Ascomycota</taxon>
        <taxon>Pezizomycotina</taxon>
        <taxon>Sordariomycetes</taxon>
        <taxon>Hypocreomycetidae</taxon>
        <taxon>Hypocreales</taxon>
        <taxon>Nectriaceae</taxon>
        <taxon>Thelonectria</taxon>
    </lineage>
</organism>
<protein>
    <submittedName>
        <fullName evidence="4">Uncharacterized protein</fullName>
    </submittedName>
</protein>
<dbReference type="CDD" id="cd05233">
    <property type="entry name" value="SDR_c"/>
    <property type="match status" value="1"/>
</dbReference>
<dbReference type="Gene3D" id="3.40.50.720">
    <property type="entry name" value="NAD(P)-binding Rossmann-like Domain"/>
    <property type="match status" value="1"/>
</dbReference>
<comment type="caution">
    <text evidence="4">The sequence shown here is derived from an EMBL/GenBank/DDBJ whole genome shotgun (WGS) entry which is preliminary data.</text>
</comment>
<proteinExistence type="inferred from homology"/>
<accession>A0A9P8WF09</accession>
<keyword evidence="5" id="KW-1185">Reference proteome</keyword>
<dbReference type="InterPro" id="IPR036291">
    <property type="entry name" value="NAD(P)-bd_dom_sf"/>
</dbReference>
<dbReference type="PRINTS" id="PR00081">
    <property type="entry name" value="GDHRDH"/>
</dbReference>
<name>A0A9P8WF09_9HYPO</name>
<keyword evidence="3" id="KW-0560">Oxidoreductase</keyword>
<evidence type="ECO:0000256" key="3">
    <source>
        <dbReference type="ARBA" id="ARBA00023002"/>
    </source>
</evidence>
<dbReference type="Pfam" id="PF13561">
    <property type="entry name" value="adh_short_C2"/>
    <property type="match status" value="1"/>
</dbReference>
<dbReference type="PANTHER" id="PTHR43943">
    <property type="entry name" value="DEHYDROGENASE/REDUCTASE (SDR FAMILY) MEMBER 4"/>
    <property type="match status" value="1"/>
</dbReference>
<dbReference type="FunFam" id="3.40.50.720:FF:000084">
    <property type="entry name" value="Short-chain dehydrogenase reductase"/>
    <property type="match status" value="1"/>
</dbReference>
<evidence type="ECO:0000256" key="1">
    <source>
        <dbReference type="ARBA" id="ARBA00006484"/>
    </source>
</evidence>
<evidence type="ECO:0000313" key="5">
    <source>
        <dbReference type="Proteomes" id="UP000777438"/>
    </source>
</evidence>
<evidence type="ECO:0000313" key="4">
    <source>
        <dbReference type="EMBL" id="KAH6895904.1"/>
    </source>
</evidence>
<dbReference type="Proteomes" id="UP000777438">
    <property type="component" value="Unassembled WGS sequence"/>
</dbReference>
<dbReference type="OrthoDB" id="414540at2759"/>
<reference evidence="4 5" key="1">
    <citation type="journal article" date="2021" name="Nat. Commun.">
        <title>Genetic determinants of endophytism in the Arabidopsis root mycobiome.</title>
        <authorList>
            <person name="Mesny F."/>
            <person name="Miyauchi S."/>
            <person name="Thiergart T."/>
            <person name="Pickel B."/>
            <person name="Atanasova L."/>
            <person name="Karlsson M."/>
            <person name="Huettel B."/>
            <person name="Barry K.W."/>
            <person name="Haridas S."/>
            <person name="Chen C."/>
            <person name="Bauer D."/>
            <person name="Andreopoulos W."/>
            <person name="Pangilinan J."/>
            <person name="LaButti K."/>
            <person name="Riley R."/>
            <person name="Lipzen A."/>
            <person name="Clum A."/>
            <person name="Drula E."/>
            <person name="Henrissat B."/>
            <person name="Kohler A."/>
            <person name="Grigoriev I.V."/>
            <person name="Martin F.M."/>
            <person name="Hacquard S."/>
        </authorList>
    </citation>
    <scope>NUCLEOTIDE SEQUENCE [LARGE SCALE GENOMIC DNA]</scope>
    <source>
        <strain evidence="4 5">MPI-CAGE-CH-0241</strain>
    </source>
</reference>
<comment type="similarity">
    <text evidence="1">Belongs to the short-chain dehydrogenases/reductases (SDR) family.</text>
</comment>
<sequence length="266" mass="27994">MPRFSTQLSGSHVLVTGGTKGIGRAIVETFLSEGANVSYCARTPRGDEFASFEAADGARAIGTSVDISGQSAIEAWVEKSAEEFGRIDVVVANASPLLHAATKEAWEKSFQADILGLIALIDAATPHLEKRGGTGSIVVVSSLAGFEARERNIAGPYGTLKRAQATLAKDYARKLGRLGVRINSIAPGTIETPSATLPDGTKELSTFQRVRKEKPEYINALLEAVPLGRTGTVEEVANVVVFLGSRLSAYVCGANLIIDGGMSIAF</sequence>
<gene>
    <name evidence="4" type="ORF">B0T10DRAFT_526933</name>
</gene>
<dbReference type="InterPro" id="IPR002347">
    <property type="entry name" value="SDR_fam"/>
</dbReference>
<dbReference type="GO" id="GO:0016491">
    <property type="term" value="F:oxidoreductase activity"/>
    <property type="evidence" value="ECO:0007669"/>
    <property type="project" value="UniProtKB-KW"/>
</dbReference>